<dbReference type="InterPro" id="IPR001789">
    <property type="entry name" value="Sig_transdc_resp-reg_receiver"/>
</dbReference>
<feature type="compositionally biased region" description="Pro residues" evidence="2">
    <location>
        <begin position="129"/>
        <end position="147"/>
    </location>
</feature>
<dbReference type="Gene3D" id="3.30.450.30">
    <property type="entry name" value="Dynein light chain 2a, cytoplasmic"/>
    <property type="match status" value="1"/>
</dbReference>
<dbReference type="EMBL" id="CP000804">
    <property type="protein sequence ID" value="ABU57369.1"/>
    <property type="molecule type" value="Genomic_DNA"/>
</dbReference>
<proteinExistence type="predicted"/>
<feature type="domain" description="Response regulatory" evidence="3">
    <location>
        <begin position="4"/>
        <end position="117"/>
    </location>
</feature>
<dbReference type="GO" id="GO:0060090">
    <property type="term" value="F:molecular adaptor activity"/>
    <property type="evidence" value="ECO:0007669"/>
    <property type="project" value="InterPro"/>
</dbReference>
<gene>
    <name evidence="4" type="ordered locus">Rcas_1272</name>
</gene>
<comment type="caution">
    <text evidence="1">Lacks conserved residue(s) required for the propagation of feature annotation.</text>
</comment>
<dbReference type="Gene3D" id="3.40.50.2300">
    <property type="match status" value="1"/>
</dbReference>
<dbReference type="PROSITE" id="PS50110">
    <property type="entry name" value="RESPONSE_REGULATORY"/>
    <property type="match status" value="1"/>
</dbReference>
<dbReference type="eggNOG" id="COG2197">
    <property type="taxonomic scope" value="Bacteria"/>
</dbReference>
<evidence type="ECO:0000256" key="1">
    <source>
        <dbReference type="PROSITE-ProRule" id="PRU00169"/>
    </source>
</evidence>
<dbReference type="SUPFAM" id="SSF103196">
    <property type="entry name" value="Roadblock/LC7 domain"/>
    <property type="match status" value="1"/>
</dbReference>
<feature type="region of interest" description="Disordered" evidence="2">
    <location>
        <begin position="121"/>
        <end position="194"/>
    </location>
</feature>
<evidence type="ECO:0000313" key="5">
    <source>
        <dbReference type="Proteomes" id="UP000000263"/>
    </source>
</evidence>
<organism evidence="4 5">
    <name type="scientific">Roseiflexus castenholzii (strain DSM 13941 / HLO8)</name>
    <dbReference type="NCBI Taxonomy" id="383372"/>
    <lineage>
        <taxon>Bacteria</taxon>
        <taxon>Bacillati</taxon>
        <taxon>Chloroflexota</taxon>
        <taxon>Chloroflexia</taxon>
        <taxon>Chloroflexales</taxon>
        <taxon>Roseiflexineae</taxon>
        <taxon>Roseiflexaceae</taxon>
        <taxon>Roseiflexus</taxon>
    </lineage>
</organism>
<name>A7NIR6_ROSCS</name>
<sequence length="322" mass="34911">MTYRLVVVPGDSSELRALPGRFADAVEVQTLDTANDALWEVRNDPPGVIIANVDLPGMSGIDLAEILPNFGAPTRLVLWSRHADPQIARRVAGFGVQHVVSSDMALDDLCDLLYRELNEAATTTTQAAEPPPESTPEPPPPPAPPKETPVAASAPPTRPARPKAESLRQTEAAPARPAETGAPRQARRRDGPLVLTPEDQRAIRLRMEALDRDVGSKCIILADRAGMVLVETGLTIGLPTMVLLPLLSTSFSTAGQITQMLRETESSALYVHEGSHYDLYCFDIAQRFMLVIVFDKSGTPAKIGSVWVYAKRAIRDIQELLG</sequence>
<evidence type="ECO:0000259" key="3">
    <source>
        <dbReference type="PROSITE" id="PS50110"/>
    </source>
</evidence>
<keyword evidence="5" id="KW-1185">Reference proteome</keyword>
<dbReference type="RefSeq" id="WP_012119799.1">
    <property type="nucleotide sequence ID" value="NC_009767.1"/>
</dbReference>
<dbReference type="Proteomes" id="UP000000263">
    <property type="component" value="Chromosome"/>
</dbReference>
<dbReference type="HOGENOM" id="CLU_707314_0_0_0"/>
<dbReference type="OrthoDB" id="147732at2"/>
<dbReference type="CDD" id="cd00156">
    <property type="entry name" value="REC"/>
    <property type="match status" value="1"/>
</dbReference>
<dbReference type="InterPro" id="IPR037587">
    <property type="entry name" value="LAMTOR2-like"/>
</dbReference>
<dbReference type="InterPro" id="IPR011006">
    <property type="entry name" value="CheY-like_superfamily"/>
</dbReference>
<dbReference type="Pfam" id="PF00072">
    <property type="entry name" value="Response_reg"/>
    <property type="match status" value="1"/>
</dbReference>
<dbReference type="STRING" id="383372.Rcas_1272"/>
<dbReference type="GO" id="GO:0005085">
    <property type="term" value="F:guanyl-nucleotide exchange factor activity"/>
    <property type="evidence" value="ECO:0007669"/>
    <property type="project" value="InterPro"/>
</dbReference>
<dbReference type="GO" id="GO:0032008">
    <property type="term" value="P:positive regulation of TOR signaling"/>
    <property type="evidence" value="ECO:0007669"/>
    <property type="project" value="InterPro"/>
</dbReference>
<accession>A7NIR6</accession>
<reference evidence="4 5" key="1">
    <citation type="submission" date="2007-08" db="EMBL/GenBank/DDBJ databases">
        <title>Complete sequence of Roseiflexus castenholzii DSM 13941.</title>
        <authorList>
            <consortium name="US DOE Joint Genome Institute"/>
            <person name="Copeland A."/>
            <person name="Lucas S."/>
            <person name="Lapidus A."/>
            <person name="Barry K."/>
            <person name="Glavina del Rio T."/>
            <person name="Dalin E."/>
            <person name="Tice H."/>
            <person name="Pitluck S."/>
            <person name="Thompson L.S."/>
            <person name="Brettin T."/>
            <person name="Bruce D."/>
            <person name="Detter J.C."/>
            <person name="Han C."/>
            <person name="Tapia R."/>
            <person name="Schmutz J."/>
            <person name="Larimer F."/>
            <person name="Land M."/>
            <person name="Hauser L."/>
            <person name="Kyrpides N."/>
            <person name="Mikhailova N."/>
            <person name="Bryant D.A."/>
            <person name="Hanada S."/>
            <person name="Tsukatani Y."/>
            <person name="Richardson P."/>
        </authorList>
    </citation>
    <scope>NUCLEOTIDE SEQUENCE [LARGE SCALE GENOMIC DNA]</scope>
    <source>
        <strain evidence="5">DSM 13941 / HLO8</strain>
    </source>
</reference>
<evidence type="ECO:0000256" key="2">
    <source>
        <dbReference type="SAM" id="MobiDB-lite"/>
    </source>
</evidence>
<dbReference type="SUPFAM" id="SSF52172">
    <property type="entry name" value="CheY-like"/>
    <property type="match status" value="1"/>
</dbReference>
<evidence type="ECO:0000313" key="4">
    <source>
        <dbReference type="EMBL" id="ABU57369.1"/>
    </source>
</evidence>
<dbReference type="AlphaFoldDB" id="A7NIR6"/>
<dbReference type="GO" id="GO:0000160">
    <property type="term" value="P:phosphorelay signal transduction system"/>
    <property type="evidence" value="ECO:0007669"/>
    <property type="project" value="InterPro"/>
</dbReference>
<dbReference type="PANTHER" id="PTHR13323">
    <property type="entry name" value="LATE ENDOSOMAL/LYSOSOMAL MP1 INTERACTING PROTEIN"/>
    <property type="match status" value="1"/>
</dbReference>
<dbReference type="KEGG" id="rca:Rcas_1272"/>
<protein>
    <submittedName>
        <fullName evidence="4">Response regulator receiver protein</fullName>
    </submittedName>
</protein>